<dbReference type="PANTHER" id="PTHR30146:SF109">
    <property type="entry name" value="HTH-TYPE TRANSCRIPTIONAL REGULATOR GALS"/>
    <property type="match status" value="1"/>
</dbReference>
<dbReference type="GO" id="GO:0000976">
    <property type="term" value="F:transcription cis-regulatory region binding"/>
    <property type="evidence" value="ECO:0007669"/>
    <property type="project" value="TreeGrafter"/>
</dbReference>
<sequence length="336" mass="37962">MKKISLKTIANELGVSSATVSLVLNGKDKNGRVSKELSKKILEKAAELNYIPNTLAKSLKVGKSNTIGLIIADISNIFFGTLALYIQNFAQQKGYTVIIGNTNENLNEMELVINFLSSRQVDGFIITPTEKSQDLLNKLTLNNIPLVLVDRTFPELNVNSVMINNYEISYKATEQLIKKGCKNIGVISYKQDHYHVNERKRGAIEALKNFGIFYPENIKEVRYNHLSEDISEAIDKMINNNPKIDGIFFTTNSISINGVKSLIKNNIVIQKDIQITCFDENDAFYILPYSIPFIKQPIKEIARRATDMLIEQIEDKKNEVNRIVLDSELVVNDLNN</sequence>
<dbReference type="Gene3D" id="1.10.260.40">
    <property type="entry name" value="lambda repressor-like DNA-binding domains"/>
    <property type="match status" value="1"/>
</dbReference>
<keyword evidence="2" id="KW-0238">DNA-binding</keyword>
<dbReference type="CDD" id="cd01392">
    <property type="entry name" value="HTH_LacI"/>
    <property type="match status" value="1"/>
</dbReference>
<dbReference type="SUPFAM" id="SSF47413">
    <property type="entry name" value="lambda repressor-like DNA-binding domains"/>
    <property type="match status" value="1"/>
</dbReference>
<dbReference type="SMART" id="SM00354">
    <property type="entry name" value="HTH_LACI"/>
    <property type="match status" value="1"/>
</dbReference>
<keyword evidence="3" id="KW-0804">Transcription</keyword>
<accession>A0A098C3J3</accession>
<dbReference type="Proteomes" id="UP000032417">
    <property type="component" value="Chromosome 1"/>
</dbReference>
<keyword evidence="1" id="KW-0805">Transcription regulation</keyword>
<organism evidence="5 6">
    <name type="scientific">Fermentimonas caenicola</name>
    <dbReference type="NCBI Taxonomy" id="1562970"/>
    <lineage>
        <taxon>Bacteria</taxon>
        <taxon>Pseudomonadati</taxon>
        <taxon>Bacteroidota</taxon>
        <taxon>Bacteroidia</taxon>
        <taxon>Bacteroidales</taxon>
        <taxon>Dysgonomonadaceae</taxon>
        <taxon>Fermentimonas</taxon>
    </lineage>
</organism>
<evidence type="ECO:0000313" key="6">
    <source>
        <dbReference type="Proteomes" id="UP000032417"/>
    </source>
</evidence>
<dbReference type="STRING" id="1562970.ING2E5B_2255"/>
<evidence type="ECO:0000256" key="2">
    <source>
        <dbReference type="ARBA" id="ARBA00023125"/>
    </source>
</evidence>
<dbReference type="KEGG" id="pbt:ING2E5B_2255"/>
<dbReference type="Pfam" id="PF00356">
    <property type="entry name" value="LacI"/>
    <property type="match status" value="1"/>
</dbReference>
<proteinExistence type="predicted"/>
<dbReference type="PANTHER" id="PTHR30146">
    <property type="entry name" value="LACI-RELATED TRANSCRIPTIONAL REPRESSOR"/>
    <property type="match status" value="1"/>
</dbReference>
<dbReference type="InterPro" id="IPR001761">
    <property type="entry name" value="Peripla_BP/Lac1_sug-bd_dom"/>
</dbReference>
<dbReference type="Pfam" id="PF00532">
    <property type="entry name" value="Peripla_BP_1"/>
    <property type="match status" value="1"/>
</dbReference>
<dbReference type="InterPro" id="IPR000843">
    <property type="entry name" value="HTH_LacI"/>
</dbReference>
<dbReference type="GO" id="GO:0003700">
    <property type="term" value="F:DNA-binding transcription factor activity"/>
    <property type="evidence" value="ECO:0007669"/>
    <property type="project" value="TreeGrafter"/>
</dbReference>
<dbReference type="InterPro" id="IPR010982">
    <property type="entry name" value="Lambda_DNA-bd_dom_sf"/>
</dbReference>
<dbReference type="Gene3D" id="3.40.50.2300">
    <property type="match status" value="2"/>
</dbReference>
<evidence type="ECO:0000256" key="1">
    <source>
        <dbReference type="ARBA" id="ARBA00023015"/>
    </source>
</evidence>
<gene>
    <name evidence="5" type="ORF">ING2E5B_2255</name>
</gene>
<evidence type="ECO:0000313" key="5">
    <source>
        <dbReference type="EMBL" id="CEA16983.1"/>
    </source>
</evidence>
<evidence type="ECO:0000259" key="4">
    <source>
        <dbReference type="PROSITE" id="PS50932"/>
    </source>
</evidence>
<name>A0A098C3J3_9BACT</name>
<keyword evidence="6" id="KW-1185">Reference proteome</keyword>
<protein>
    <submittedName>
        <fullName evidence="5">LacI family transcriptional regulator</fullName>
    </submittedName>
</protein>
<dbReference type="SUPFAM" id="SSF53822">
    <property type="entry name" value="Periplasmic binding protein-like I"/>
    <property type="match status" value="1"/>
</dbReference>
<dbReference type="PROSITE" id="PS50932">
    <property type="entry name" value="HTH_LACI_2"/>
    <property type="match status" value="1"/>
</dbReference>
<feature type="domain" description="HTH lacI-type" evidence="4">
    <location>
        <begin position="4"/>
        <end position="61"/>
    </location>
</feature>
<dbReference type="EMBL" id="LN515532">
    <property type="protein sequence ID" value="CEA16983.1"/>
    <property type="molecule type" value="Genomic_DNA"/>
</dbReference>
<dbReference type="OrthoDB" id="9803256at2"/>
<reference evidence="5 6" key="1">
    <citation type="submission" date="2014-08" db="EMBL/GenBank/DDBJ databases">
        <authorList>
            <person name="Wibberg D."/>
        </authorList>
    </citation>
    <scope>NUCLEOTIDE SEQUENCE [LARGE SCALE GENOMIC DNA]</scope>
    <source>
        <strain evidence="6">ING2-E5B</strain>
    </source>
</reference>
<dbReference type="AlphaFoldDB" id="A0A098C3J3"/>
<dbReference type="HOGENOM" id="CLU_037628_6_1_10"/>
<dbReference type="InterPro" id="IPR028082">
    <property type="entry name" value="Peripla_BP_I"/>
</dbReference>
<evidence type="ECO:0000256" key="3">
    <source>
        <dbReference type="ARBA" id="ARBA00023163"/>
    </source>
</evidence>